<proteinExistence type="inferred from homology"/>
<reference evidence="5" key="1">
    <citation type="submission" date="2015-10" db="EMBL/GenBank/DDBJ databases">
        <authorList>
            <person name="Regsiter A."/>
            <person name="william w."/>
        </authorList>
    </citation>
    <scope>NUCLEOTIDE SEQUENCE</scope>
    <source>
        <strain evidence="5">Montdore</strain>
    </source>
</reference>
<dbReference type="AlphaFoldDB" id="A0A292Q5U7"/>
<dbReference type="SUPFAM" id="SSF56808">
    <property type="entry name" value="Ribosomal protein L1"/>
    <property type="match status" value="1"/>
</dbReference>
<keyword evidence="6" id="KW-1185">Reference proteome</keyword>
<dbReference type="CDD" id="cd00403">
    <property type="entry name" value="Ribosomal_L1"/>
    <property type="match status" value="1"/>
</dbReference>
<dbReference type="PANTHER" id="PTHR36427:SF3">
    <property type="entry name" value="LARGE RIBOSOMAL SUBUNIT PROTEIN UL1M"/>
    <property type="match status" value="1"/>
</dbReference>
<dbReference type="EMBL" id="LN890962">
    <property type="protein sequence ID" value="CUS14037.1"/>
    <property type="molecule type" value="Genomic_DNA"/>
</dbReference>
<evidence type="ECO:0000313" key="5">
    <source>
        <dbReference type="EMBL" id="CUS14037.1"/>
    </source>
</evidence>
<gene>
    <name evidence="5" type="ORF">GSTUAT00001767001</name>
</gene>
<keyword evidence="3" id="KW-0687">Ribonucleoprotein</keyword>
<dbReference type="Pfam" id="PF00687">
    <property type="entry name" value="Ribosomal_L1"/>
    <property type="match status" value="1"/>
</dbReference>
<dbReference type="GO" id="GO:0003735">
    <property type="term" value="F:structural constituent of ribosome"/>
    <property type="evidence" value="ECO:0007669"/>
    <property type="project" value="TreeGrafter"/>
</dbReference>
<evidence type="ECO:0000256" key="2">
    <source>
        <dbReference type="ARBA" id="ARBA00022980"/>
    </source>
</evidence>
<dbReference type="InterPro" id="IPR016095">
    <property type="entry name" value="Ribosomal_uL1_3-a/b-sand"/>
</dbReference>
<dbReference type="InterPro" id="IPR028364">
    <property type="entry name" value="Ribosomal_uL1/biogenesis"/>
</dbReference>
<dbReference type="Gene3D" id="3.30.190.20">
    <property type="match status" value="1"/>
</dbReference>
<dbReference type="PANTHER" id="PTHR36427">
    <property type="entry name" value="54S RIBOSOMAL PROTEIN L1, MITOCHONDRIAL"/>
    <property type="match status" value="1"/>
</dbReference>
<dbReference type="GO" id="GO:0005762">
    <property type="term" value="C:mitochondrial large ribosomal subunit"/>
    <property type="evidence" value="ECO:0007669"/>
    <property type="project" value="TreeGrafter"/>
</dbReference>
<evidence type="ECO:0008006" key="7">
    <source>
        <dbReference type="Google" id="ProtNLM"/>
    </source>
</evidence>
<evidence type="ECO:0000313" key="6">
    <source>
        <dbReference type="Proteomes" id="UP001412239"/>
    </source>
</evidence>
<feature type="region of interest" description="Disordered" evidence="4">
    <location>
        <begin position="34"/>
        <end position="55"/>
    </location>
</feature>
<evidence type="ECO:0000256" key="4">
    <source>
        <dbReference type="SAM" id="MobiDB-lite"/>
    </source>
</evidence>
<sequence length="285" mass="31086">MRPRLRVPITLISALKISPAKPVLNFCRTYAAGPKGAGKKDDKKGKKKKKKGGGDFIQHDLGGALQFSLTEAMRYIRAMEVGRNPVTVKYDLAVRLRTPKTSPIIRNRIRLPTPVKTDKRVCVIAEGVHAEAARQAGAAIVGTEEVFEQIRNGKLDFELCIAHEDSLKALMATKLAKVLGPRGLMPSPKFGTVVKNTGAAIRDLVGKSDYKERMGVVRLAIGQLRFTEAQLAENIKTFISHLKKDIAALDNVTKSIHEVVLSSTHSSGFSLNGQIEPSGARESKQ</sequence>
<comment type="similarity">
    <text evidence="1">Belongs to the universal ribosomal protein uL1 family.</text>
</comment>
<accession>A0A292Q5U7</accession>
<dbReference type="Gene3D" id="3.40.50.790">
    <property type="match status" value="1"/>
</dbReference>
<keyword evidence="2" id="KW-0689">Ribosomal protein</keyword>
<evidence type="ECO:0000256" key="3">
    <source>
        <dbReference type="ARBA" id="ARBA00023274"/>
    </source>
</evidence>
<evidence type="ECO:0000256" key="1">
    <source>
        <dbReference type="ARBA" id="ARBA00010531"/>
    </source>
</evidence>
<dbReference type="FunFam" id="3.40.50.790:FF:000001">
    <property type="entry name" value="50S ribosomal protein L1"/>
    <property type="match status" value="1"/>
</dbReference>
<protein>
    <recommendedName>
        <fullName evidence="7">Ribosomal protein</fullName>
    </recommendedName>
</protein>
<name>A0A292Q5U7_9PEZI</name>
<dbReference type="InterPro" id="IPR023674">
    <property type="entry name" value="Ribosomal_uL1-like"/>
</dbReference>
<organism evidence="5 6">
    <name type="scientific">Tuber aestivum</name>
    <name type="common">summer truffle</name>
    <dbReference type="NCBI Taxonomy" id="59557"/>
    <lineage>
        <taxon>Eukaryota</taxon>
        <taxon>Fungi</taxon>
        <taxon>Dikarya</taxon>
        <taxon>Ascomycota</taxon>
        <taxon>Pezizomycotina</taxon>
        <taxon>Pezizomycetes</taxon>
        <taxon>Pezizales</taxon>
        <taxon>Tuberaceae</taxon>
        <taxon>Tuber</taxon>
    </lineage>
</organism>
<dbReference type="Proteomes" id="UP001412239">
    <property type="component" value="Unassembled WGS sequence"/>
</dbReference>